<dbReference type="GO" id="GO:0044874">
    <property type="term" value="P:lipoprotein localization to outer membrane"/>
    <property type="evidence" value="ECO:0007669"/>
    <property type="project" value="TreeGrafter"/>
</dbReference>
<dbReference type="AlphaFoldDB" id="A0A9D1M302"/>
<dbReference type="InterPro" id="IPR017911">
    <property type="entry name" value="MacB-like_ATP-bd"/>
</dbReference>
<keyword evidence="2" id="KW-0997">Cell inner membrane</keyword>
<dbReference type="EMBL" id="DVNC01000011">
    <property type="protein sequence ID" value="HIU52653.1"/>
    <property type="molecule type" value="Genomic_DNA"/>
</dbReference>
<proteinExistence type="inferred from homology"/>
<evidence type="ECO:0000259" key="6">
    <source>
        <dbReference type="PROSITE" id="PS50893"/>
    </source>
</evidence>
<evidence type="ECO:0000256" key="4">
    <source>
        <dbReference type="ARBA" id="ARBA00022840"/>
    </source>
</evidence>
<organism evidence="7 8">
    <name type="scientific">Candidatus Scatocola faecipullorum</name>
    <dbReference type="NCBI Taxonomy" id="2840917"/>
    <lineage>
        <taxon>Bacteria</taxon>
        <taxon>Pseudomonadati</taxon>
        <taxon>Pseudomonadota</taxon>
        <taxon>Alphaproteobacteria</taxon>
        <taxon>Rhodospirillales</taxon>
        <taxon>Rhodospirillaceae</taxon>
        <taxon>Rhodospirillaceae incertae sedis</taxon>
        <taxon>Candidatus Scatocola</taxon>
    </lineage>
</organism>
<reference evidence="7" key="2">
    <citation type="journal article" date="2021" name="PeerJ">
        <title>Extensive microbial diversity within the chicken gut microbiome revealed by metagenomics and culture.</title>
        <authorList>
            <person name="Gilroy R."/>
            <person name="Ravi A."/>
            <person name="Getino M."/>
            <person name="Pursley I."/>
            <person name="Horton D.L."/>
            <person name="Alikhan N.F."/>
            <person name="Baker D."/>
            <person name="Gharbi K."/>
            <person name="Hall N."/>
            <person name="Watson M."/>
            <person name="Adriaenssens E.M."/>
            <person name="Foster-Nyarko E."/>
            <person name="Jarju S."/>
            <person name="Secka A."/>
            <person name="Antonio M."/>
            <person name="Oren A."/>
            <person name="Chaudhuri R.R."/>
            <person name="La Ragione R."/>
            <person name="Hildebrand F."/>
            <person name="Pallen M.J."/>
        </authorList>
    </citation>
    <scope>NUCLEOTIDE SEQUENCE</scope>
    <source>
        <strain evidence="7">ChiW3-316</strain>
    </source>
</reference>
<dbReference type="GO" id="GO:0098796">
    <property type="term" value="C:membrane protein complex"/>
    <property type="evidence" value="ECO:0007669"/>
    <property type="project" value="UniProtKB-ARBA"/>
</dbReference>
<dbReference type="InterPro" id="IPR015854">
    <property type="entry name" value="ABC_transpr_LolD-like"/>
</dbReference>
<dbReference type="PROSITE" id="PS50893">
    <property type="entry name" value="ABC_TRANSPORTER_2"/>
    <property type="match status" value="1"/>
</dbReference>
<sequence length="243" mass="26936">MNKTVVPTLELRKVVKTFKQGSQKLDVLKGVDLEIMPGEIVALLGPSGSGKSTMLQIAGLLDRPSKGEIYLDGQKCSKLGDGLRTALRRDYLGFVYQYHNLLADFDATENVMLPQLIAGVKFKAAREKAQWLLSRLKLEKRFKHRPAELSGGEQQRVAIARALANTPKLLLADEPTGNLDPRTADIVFAELLAIVKETGLSALIATHNFELADRMDRRVTLEDGKLVDHRAEAFIPPEGENFY</sequence>
<dbReference type="InterPro" id="IPR017871">
    <property type="entry name" value="ABC_transporter-like_CS"/>
</dbReference>
<feature type="domain" description="ABC transporter" evidence="6">
    <location>
        <begin position="9"/>
        <end position="243"/>
    </location>
</feature>
<evidence type="ECO:0000256" key="1">
    <source>
        <dbReference type="ARBA" id="ARBA00022448"/>
    </source>
</evidence>
<evidence type="ECO:0000256" key="3">
    <source>
        <dbReference type="ARBA" id="ARBA00022741"/>
    </source>
</evidence>
<dbReference type="CDD" id="cd03255">
    <property type="entry name" value="ABC_MJ0796_LolCDE_FtsE"/>
    <property type="match status" value="1"/>
</dbReference>
<evidence type="ECO:0000313" key="7">
    <source>
        <dbReference type="EMBL" id="HIU52653.1"/>
    </source>
</evidence>
<dbReference type="SMART" id="SM00382">
    <property type="entry name" value="AAA"/>
    <property type="match status" value="1"/>
</dbReference>
<dbReference type="Proteomes" id="UP000824107">
    <property type="component" value="Unassembled WGS sequence"/>
</dbReference>
<dbReference type="InterPro" id="IPR003439">
    <property type="entry name" value="ABC_transporter-like_ATP-bd"/>
</dbReference>
<dbReference type="PANTHER" id="PTHR24220">
    <property type="entry name" value="IMPORT ATP-BINDING PROTEIN"/>
    <property type="match status" value="1"/>
</dbReference>
<dbReference type="InterPro" id="IPR003593">
    <property type="entry name" value="AAA+_ATPase"/>
</dbReference>
<dbReference type="GO" id="GO:0016887">
    <property type="term" value="F:ATP hydrolysis activity"/>
    <property type="evidence" value="ECO:0007669"/>
    <property type="project" value="InterPro"/>
</dbReference>
<name>A0A9D1M302_9PROT</name>
<keyword evidence="1" id="KW-0813">Transport</keyword>
<comment type="similarity">
    <text evidence="5">Belongs to the ABC transporter superfamily. Macrolide exporter (TC 3.A.1.122) family.</text>
</comment>
<dbReference type="PANTHER" id="PTHR24220:SF689">
    <property type="entry name" value="LIPOPROTEIN-RELEASING SYSTEM ATP-BINDING PROTEIN LOLD"/>
    <property type="match status" value="1"/>
</dbReference>
<gene>
    <name evidence="7" type="ORF">IAD20_01065</name>
</gene>
<evidence type="ECO:0000313" key="8">
    <source>
        <dbReference type="Proteomes" id="UP000824107"/>
    </source>
</evidence>
<dbReference type="Pfam" id="PF00005">
    <property type="entry name" value="ABC_tran"/>
    <property type="match status" value="1"/>
</dbReference>
<dbReference type="GO" id="GO:0089705">
    <property type="term" value="P:protein localization to outer membrane"/>
    <property type="evidence" value="ECO:0007669"/>
    <property type="project" value="TreeGrafter"/>
</dbReference>
<accession>A0A9D1M302</accession>
<keyword evidence="2" id="KW-0472">Membrane</keyword>
<dbReference type="FunFam" id="3.40.50.300:FF:000032">
    <property type="entry name" value="Export ABC transporter ATP-binding protein"/>
    <property type="match status" value="1"/>
</dbReference>
<reference evidence="7" key="1">
    <citation type="submission" date="2020-10" db="EMBL/GenBank/DDBJ databases">
        <authorList>
            <person name="Gilroy R."/>
        </authorList>
    </citation>
    <scope>NUCLEOTIDE SEQUENCE</scope>
    <source>
        <strain evidence="7">ChiW3-316</strain>
    </source>
</reference>
<evidence type="ECO:0000256" key="2">
    <source>
        <dbReference type="ARBA" id="ARBA00022519"/>
    </source>
</evidence>
<dbReference type="GO" id="GO:0005524">
    <property type="term" value="F:ATP binding"/>
    <property type="evidence" value="ECO:0007669"/>
    <property type="project" value="UniProtKB-KW"/>
</dbReference>
<keyword evidence="3" id="KW-0547">Nucleotide-binding</keyword>
<dbReference type="SUPFAM" id="SSF52540">
    <property type="entry name" value="P-loop containing nucleoside triphosphate hydrolases"/>
    <property type="match status" value="1"/>
</dbReference>
<dbReference type="GO" id="GO:0022857">
    <property type="term" value="F:transmembrane transporter activity"/>
    <property type="evidence" value="ECO:0007669"/>
    <property type="project" value="TreeGrafter"/>
</dbReference>
<keyword evidence="4 7" id="KW-0067">ATP-binding</keyword>
<keyword evidence="2" id="KW-1003">Cell membrane</keyword>
<protein>
    <submittedName>
        <fullName evidence="7">ABC transporter ATP-binding protein</fullName>
    </submittedName>
</protein>
<dbReference type="PROSITE" id="PS00211">
    <property type="entry name" value="ABC_TRANSPORTER_1"/>
    <property type="match status" value="1"/>
</dbReference>
<dbReference type="Gene3D" id="3.40.50.300">
    <property type="entry name" value="P-loop containing nucleotide triphosphate hydrolases"/>
    <property type="match status" value="1"/>
</dbReference>
<comment type="caution">
    <text evidence="7">The sequence shown here is derived from an EMBL/GenBank/DDBJ whole genome shotgun (WGS) entry which is preliminary data.</text>
</comment>
<evidence type="ECO:0000256" key="5">
    <source>
        <dbReference type="ARBA" id="ARBA00038388"/>
    </source>
</evidence>
<dbReference type="GO" id="GO:0005886">
    <property type="term" value="C:plasma membrane"/>
    <property type="evidence" value="ECO:0007669"/>
    <property type="project" value="TreeGrafter"/>
</dbReference>
<dbReference type="InterPro" id="IPR027417">
    <property type="entry name" value="P-loop_NTPase"/>
</dbReference>